<keyword evidence="3" id="KW-1185">Reference proteome</keyword>
<accession>A0AAD7FD38</accession>
<evidence type="ECO:0008006" key="4">
    <source>
        <dbReference type="Google" id="ProtNLM"/>
    </source>
</evidence>
<name>A0AAD7FD38_9AGAR</name>
<gene>
    <name evidence="2" type="ORF">FB45DRAFT_938921</name>
</gene>
<proteinExistence type="predicted"/>
<keyword evidence="1" id="KW-0732">Signal</keyword>
<evidence type="ECO:0000313" key="3">
    <source>
        <dbReference type="Proteomes" id="UP001221142"/>
    </source>
</evidence>
<dbReference type="AlphaFoldDB" id="A0AAD7FD38"/>
<organism evidence="2 3">
    <name type="scientific">Roridomyces roridus</name>
    <dbReference type="NCBI Taxonomy" id="1738132"/>
    <lineage>
        <taxon>Eukaryota</taxon>
        <taxon>Fungi</taxon>
        <taxon>Dikarya</taxon>
        <taxon>Basidiomycota</taxon>
        <taxon>Agaricomycotina</taxon>
        <taxon>Agaricomycetes</taxon>
        <taxon>Agaricomycetidae</taxon>
        <taxon>Agaricales</taxon>
        <taxon>Marasmiineae</taxon>
        <taxon>Mycenaceae</taxon>
        <taxon>Roridomyces</taxon>
    </lineage>
</organism>
<feature type="chain" id="PRO_5042077005" description="Cyanovirin-N domain-containing protein" evidence="1">
    <location>
        <begin position="22"/>
        <end position="98"/>
    </location>
</feature>
<evidence type="ECO:0000313" key="2">
    <source>
        <dbReference type="EMBL" id="KAJ7613087.1"/>
    </source>
</evidence>
<protein>
    <recommendedName>
        <fullName evidence="4">Cyanovirin-N domain-containing protein</fullName>
    </recommendedName>
</protein>
<dbReference type="EMBL" id="JARKIF010000029">
    <property type="protein sequence ID" value="KAJ7613087.1"/>
    <property type="molecule type" value="Genomic_DNA"/>
</dbReference>
<evidence type="ECO:0000256" key="1">
    <source>
        <dbReference type="SAM" id="SignalP"/>
    </source>
</evidence>
<feature type="signal peptide" evidence="1">
    <location>
        <begin position="1"/>
        <end position="21"/>
    </location>
</feature>
<sequence length="98" mass="10318">MKSTTTLLASILAFAVGAAVGDNCNVPLIYCGHSLIAKGKYQPQIDQCLFDNNHPTLDNGQSVLFGCIGGTNGVIQFLQDCGTGRCMDNGNGKNDTCF</sequence>
<comment type="caution">
    <text evidence="2">The sequence shown here is derived from an EMBL/GenBank/DDBJ whole genome shotgun (WGS) entry which is preliminary data.</text>
</comment>
<reference evidence="2" key="1">
    <citation type="submission" date="2023-03" db="EMBL/GenBank/DDBJ databases">
        <title>Massive genome expansion in bonnet fungi (Mycena s.s.) driven by repeated elements and novel gene families across ecological guilds.</title>
        <authorList>
            <consortium name="Lawrence Berkeley National Laboratory"/>
            <person name="Harder C.B."/>
            <person name="Miyauchi S."/>
            <person name="Viragh M."/>
            <person name="Kuo A."/>
            <person name="Thoen E."/>
            <person name="Andreopoulos B."/>
            <person name="Lu D."/>
            <person name="Skrede I."/>
            <person name="Drula E."/>
            <person name="Henrissat B."/>
            <person name="Morin E."/>
            <person name="Kohler A."/>
            <person name="Barry K."/>
            <person name="LaButti K."/>
            <person name="Morin E."/>
            <person name="Salamov A."/>
            <person name="Lipzen A."/>
            <person name="Mereny Z."/>
            <person name="Hegedus B."/>
            <person name="Baldrian P."/>
            <person name="Stursova M."/>
            <person name="Weitz H."/>
            <person name="Taylor A."/>
            <person name="Grigoriev I.V."/>
            <person name="Nagy L.G."/>
            <person name="Martin F."/>
            <person name="Kauserud H."/>
        </authorList>
    </citation>
    <scope>NUCLEOTIDE SEQUENCE</scope>
    <source>
        <strain evidence="2">9284</strain>
    </source>
</reference>
<dbReference type="Proteomes" id="UP001221142">
    <property type="component" value="Unassembled WGS sequence"/>
</dbReference>